<dbReference type="InterPro" id="IPR046228">
    <property type="entry name" value="DUF6261"/>
</dbReference>
<accession>A0A9X3FBF0</accession>
<dbReference type="EMBL" id="JAPOHD010000067">
    <property type="protein sequence ID" value="MCY1723227.1"/>
    <property type="molecule type" value="Genomic_DNA"/>
</dbReference>
<dbReference type="AlphaFoldDB" id="A0A9X3FBF0"/>
<sequence length="240" mass="27436">MEIKSLYLHALRNEEHFNYHTEVNELVLRFTVEALKIQKYYPAFEAALANESEALDVVRKSMFTGPIADADHVRDTTTLGMEDMVDAALRHFRPEVREAARRLKIVFDSFDGLTTKPYDQQTAGTDKLVELLETKHADDVALVGLAEWVTELKANNQAVKNLVGERYTDDSGKTPVKMKTARKQLDTAYRDVTRLVDALIIVEGPEAYEAFVGELNERIDKYNTRLNQRDGRNKKDNEEE</sequence>
<name>A0A9X3FBF0_9BACT</name>
<gene>
    <name evidence="1" type="ORF">OU798_22955</name>
</gene>
<reference evidence="1" key="1">
    <citation type="submission" date="2022-11" db="EMBL/GenBank/DDBJ databases">
        <title>Marilongibacter aestuarii gen. nov., sp. nov., isolated from tidal flat sediment.</title>
        <authorList>
            <person name="Jiayan W."/>
        </authorList>
    </citation>
    <scope>NUCLEOTIDE SEQUENCE</scope>
    <source>
        <strain evidence="1">Z1-6</strain>
    </source>
</reference>
<evidence type="ECO:0000313" key="2">
    <source>
        <dbReference type="Proteomes" id="UP001145087"/>
    </source>
</evidence>
<dbReference type="Pfam" id="PF19775">
    <property type="entry name" value="DUF6261"/>
    <property type="match status" value="1"/>
</dbReference>
<organism evidence="1 2">
    <name type="scientific">Draconibacterium aestuarii</name>
    <dbReference type="NCBI Taxonomy" id="2998507"/>
    <lineage>
        <taxon>Bacteria</taxon>
        <taxon>Pseudomonadati</taxon>
        <taxon>Bacteroidota</taxon>
        <taxon>Bacteroidia</taxon>
        <taxon>Marinilabiliales</taxon>
        <taxon>Prolixibacteraceae</taxon>
        <taxon>Draconibacterium</taxon>
    </lineage>
</organism>
<evidence type="ECO:0000313" key="1">
    <source>
        <dbReference type="EMBL" id="MCY1723227.1"/>
    </source>
</evidence>
<dbReference type="RefSeq" id="WP_343335552.1">
    <property type="nucleotide sequence ID" value="NZ_JAPOHD010000067.1"/>
</dbReference>
<keyword evidence="2" id="KW-1185">Reference proteome</keyword>
<comment type="caution">
    <text evidence="1">The sequence shown here is derived from an EMBL/GenBank/DDBJ whole genome shotgun (WGS) entry which is preliminary data.</text>
</comment>
<dbReference type="Proteomes" id="UP001145087">
    <property type="component" value="Unassembled WGS sequence"/>
</dbReference>
<protein>
    <submittedName>
        <fullName evidence="1">DUF6261 family protein</fullName>
    </submittedName>
</protein>
<proteinExistence type="predicted"/>